<dbReference type="PROSITE" id="PS00973">
    <property type="entry name" value="USP_2"/>
    <property type="match status" value="1"/>
</dbReference>
<evidence type="ECO:0000256" key="7">
    <source>
        <dbReference type="ARBA" id="ARBA00022807"/>
    </source>
</evidence>
<dbReference type="CDD" id="cd02674">
    <property type="entry name" value="Peptidase_C19R"/>
    <property type="match status" value="1"/>
</dbReference>
<evidence type="ECO:0000256" key="3">
    <source>
        <dbReference type="ARBA" id="ARBA00012759"/>
    </source>
</evidence>
<feature type="compositionally biased region" description="Polar residues" evidence="8">
    <location>
        <begin position="307"/>
        <end position="340"/>
    </location>
</feature>
<dbReference type="EC" id="3.4.19.12" evidence="3"/>
<feature type="region of interest" description="Disordered" evidence="8">
    <location>
        <begin position="764"/>
        <end position="798"/>
    </location>
</feature>
<feature type="region of interest" description="Disordered" evidence="8">
    <location>
        <begin position="871"/>
        <end position="899"/>
    </location>
</feature>
<proteinExistence type="inferred from homology"/>
<keyword evidence="7" id="KW-0788">Thiol protease</keyword>
<evidence type="ECO:0000256" key="4">
    <source>
        <dbReference type="ARBA" id="ARBA00022670"/>
    </source>
</evidence>
<dbReference type="Gene3D" id="3.90.70.10">
    <property type="entry name" value="Cysteine proteinases"/>
    <property type="match status" value="1"/>
</dbReference>
<evidence type="ECO:0000256" key="1">
    <source>
        <dbReference type="ARBA" id="ARBA00000707"/>
    </source>
</evidence>
<evidence type="ECO:0000256" key="5">
    <source>
        <dbReference type="ARBA" id="ARBA00022786"/>
    </source>
</evidence>
<dbReference type="PROSITE" id="PS50235">
    <property type="entry name" value="USP_3"/>
    <property type="match status" value="1"/>
</dbReference>
<evidence type="ECO:0000256" key="8">
    <source>
        <dbReference type="SAM" id="MobiDB-lite"/>
    </source>
</evidence>
<dbReference type="GO" id="GO:0016579">
    <property type="term" value="P:protein deubiquitination"/>
    <property type="evidence" value="ECO:0007669"/>
    <property type="project" value="InterPro"/>
</dbReference>
<evidence type="ECO:0000256" key="2">
    <source>
        <dbReference type="ARBA" id="ARBA00009085"/>
    </source>
</evidence>
<feature type="compositionally biased region" description="Low complexity" evidence="8">
    <location>
        <begin position="355"/>
        <end position="367"/>
    </location>
</feature>
<dbReference type="GO" id="GO:0006508">
    <property type="term" value="P:proteolysis"/>
    <property type="evidence" value="ECO:0007669"/>
    <property type="project" value="UniProtKB-KW"/>
</dbReference>
<dbReference type="PANTHER" id="PTHR21646">
    <property type="entry name" value="UBIQUITIN CARBOXYL-TERMINAL HYDROLASE"/>
    <property type="match status" value="1"/>
</dbReference>
<keyword evidence="4" id="KW-0645">Protease</keyword>
<dbReference type="InterPro" id="IPR001394">
    <property type="entry name" value="Peptidase_C19_UCH"/>
</dbReference>
<evidence type="ECO:0000313" key="12">
    <source>
        <dbReference type="Proteomes" id="UP000663827"/>
    </source>
</evidence>
<feature type="compositionally biased region" description="Pro residues" evidence="8">
    <location>
        <begin position="592"/>
        <end position="605"/>
    </location>
</feature>
<dbReference type="SUPFAM" id="SSF54001">
    <property type="entry name" value="Cysteine proteinases"/>
    <property type="match status" value="1"/>
</dbReference>
<organism evidence="11 12">
    <name type="scientific">Rhizoctonia solani</name>
    <dbReference type="NCBI Taxonomy" id="456999"/>
    <lineage>
        <taxon>Eukaryota</taxon>
        <taxon>Fungi</taxon>
        <taxon>Dikarya</taxon>
        <taxon>Basidiomycota</taxon>
        <taxon>Agaricomycotina</taxon>
        <taxon>Agaricomycetes</taxon>
        <taxon>Cantharellales</taxon>
        <taxon>Ceratobasidiaceae</taxon>
        <taxon>Rhizoctonia</taxon>
    </lineage>
</organism>
<comment type="catalytic activity">
    <reaction evidence="1">
        <text>Thiol-dependent hydrolysis of ester, thioester, amide, peptide and isopeptide bonds formed by the C-terminal Gly of ubiquitin (a 76-residue protein attached to proteins as an intracellular targeting signal).</text>
        <dbReference type="EC" id="3.4.19.12"/>
    </reaction>
</comment>
<accession>A0A8H3E4R1</accession>
<gene>
    <name evidence="11" type="ORF">RDB_LOCUS75802</name>
</gene>
<feature type="region of interest" description="Disordered" evidence="8">
    <location>
        <begin position="543"/>
        <end position="616"/>
    </location>
</feature>
<feature type="region of interest" description="Disordered" evidence="8">
    <location>
        <begin position="116"/>
        <end position="137"/>
    </location>
</feature>
<feature type="compositionally biased region" description="Polar residues" evidence="8">
    <location>
        <begin position="375"/>
        <end position="399"/>
    </location>
</feature>
<name>A0A8H3E4R1_9AGAM</name>
<evidence type="ECO:0000256" key="6">
    <source>
        <dbReference type="ARBA" id="ARBA00022801"/>
    </source>
</evidence>
<dbReference type="InterPro" id="IPR018200">
    <property type="entry name" value="USP_CS"/>
</dbReference>
<reference evidence="11" key="1">
    <citation type="submission" date="2021-01" db="EMBL/GenBank/DDBJ databases">
        <authorList>
            <person name="Kaushik A."/>
        </authorList>
    </citation>
    <scope>NUCLEOTIDE SEQUENCE</scope>
    <source>
        <strain evidence="11">AG5</strain>
    </source>
</reference>
<dbReference type="EMBL" id="CAJNJQ010001524">
    <property type="protein sequence ID" value="CAE7141802.1"/>
    <property type="molecule type" value="Genomic_DNA"/>
</dbReference>
<dbReference type="InterPro" id="IPR050185">
    <property type="entry name" value="Ub_carboxyl-term_hydrolase"/>
</dbReference>
<dbReference type="InterPro" id="IPR036873">
    <property type="entry name" value="Rhodanese-like_dom_sf"/>
</dbReference>
<feature type="domain" description="USP" evidence="10">
    <location>
        <begin position="919"/>
        <end position="1278"/>
    </location>
</feature>
<feature type="domain" description="Rhodanese" evidence="9">
    <location>
        <begin position="635"/>
        <end position="755"/>
    </location>
</feature>
<dbReference type="PROSITE" id="PS00972">
    <property type="entry name" value="USP_1"/>
    <property type="match status" value="1"/>
</dbReference>
<comment type="caution">
    <text evidence="11">The sequence shown here is derived from an EMBL/GenBank/DDBJ whole genome shotgun (WGS) entry which is preliminary data.</text>
</comment>
<feature type="region of interest" description="Disordered" evidence="8">
    <location>
        <begin position="812"/>
        <end position="849"/>
    </location>
</feature>
<dbReference type="PANTHER" id="PTHR21646:SF95">
    <property type="entry name" value="UBIQUITIN CARBOXYL-TERMINAL HYDROLASE 4-RELATED"/>
    <property type="match status" value="1"/>
</dbReference>
<keyword evidence="5" id="KW-0833">Ubl conjugation pathway</keyword>
<dbReference type="GO" id="GO:0004843">
    <property type="term" value="F:cysteine-type deubiquitinase activity"/>
    <property type="evidence" value="ECO:0007669"/>
    <property type="project" value="UniProtKB-EC"/>
</dbReference>
<feature type="compositionally biased region" description="Pro residues" evidence="8">
    <location>
        <begin position="280"/>
        <end position="306"/>
    </location>
</feature>
<comment type="similarity">
    <text evidence="2">Belongs to the peptidase C19 family.</text>
</comment>
<dbReference type="InterPro" id="IPR001763">
    <property type="entry name" value="Rhodanese-like_dom"/>
</dbReference>
<feature type="region of interest" description="Disordered" evidence="8">
    <location>
        <begin position="151"/>
        <end position="399"/>
    </location>
</feature>
<evidence type="ECO:0000259" key="9">
    <source>
        <dbReference type="PROSITE" id="PS50206"/>
    </source>
</evidence>
<feature type="compositionally biased region" description="Low complexity" evidence="8">
    <location>
        <begin position="170"/>
        <end position="186"/>
    </location>
</feature>
<dbReference type="InterPro" id="IPR028889">
    <property type="entry name" value="USP"/>
</dbReference>
<dbReference type="SMART" id="SM00450">
    <property type="entry name" value="RHOD"/>
    <property type="match status" value="1"/>
</dbReference>
<feature type="compositionally biased region" description="Pro residues" evidence="8">
    <location>
        <begin position="187"/>
        <end position="197"/>
    </location>
</feature>
<protein>
    <recommendedName>
        <fullName evidence="3">ubiquitinyl hydrolase 1</fullName>
        <ecNumber evidence="3">3.4.19.12</ecNumber>
    </recommendedName>
</protein>
<dbReference type="SUPFAM" id="SSF52821">
    <property type="entry name" value="Rhodanese/Cell cycle control phosphatase"/>
    <property type="match status" value="1"/>
</dbReference>
<evidence type="ECO:0000259" key="10">
    <source>
        <dbReference type="PROSITE" id="PS50235"/>
    </source>
</evidence>
<keyword evidence="6" id="KW-0378">Hydrolase</keyword>
<dbReference type="InterPro" id="IPR038765">
    <property type="entry name" value="Papain-like_cys_pep_sf"/>
</dbReference>
<dbReference type="Proteomes" id="UP000663827">
    <property type="component" value="Unassembled WGS sequence"/>
</dbReference>
<dbReference type="PROSITE" id="PS50206">
    <property type="entry name" value="RHODANESE_3"/>
    <property type="match status" value="1"/>
</dbReference>
<sequence length="1282" mass="138279">MSKAVPPHVKDIREQAKSASLKAVAGFSPLSILNSAQALADAGLGLEHDGDLRGALFKYSQAAILLDHIMGSAEYKHETPKSQRGVLYHQTAKLSEFVIGDILPRAKKIEERLREIEQSKPQPLSPAAAETDGRPMGSLRDRMRMLEQAGLDVGNQPQRPSKPAKPTVDSAPSKPADPSSSLKSSLPPMPPLEPASPPSLRGTSSIQHDLAYLNNITGTNGGNAPPSLNGALSPPTQFSSLPSAPPQFNPSPAVATPITGMFGITGGVSPGGSSTATMTIPPPPTLPSQPPPLSQPIQPNLPPLQTSPPSITRTRSPRSMSLNIASPINGNNIGSTSPSGTDRPPIPPRLSPHNTGGTSPGGTAPAPLSRAITGDKSSITSRASTAGTNTPPLSKSALWNSPQHTGTGMNGVMSNGTGGRSLPLSPLVTGGSMAMGGMSPHVTGAGGLLSPRATGGDGLGLGLGMQGLNEADEQPRPSKQRSATTEAFEAAFPSIDDIEATFPSLDALESDAEMKLLKLGVPTSAPGASLGAIGGDVPSLGFDFGQKSPVPRPFPNAIPDLEGTPRPASTPANGRPGITFGSAKSQPQSQSPRPPVTPTTQPNPPKSDKLPKPDLPITNTITAKTLKGYLATALQILILDVRPRDEFDSRRIPVENVVCIEPIVLSRKGMSAKELQETLVLSSKTERALFEQRNTFDLVVLTDASSTEFKDPITPLNLLFRIIYETEFLKPLRRSPVFLHGGIRAWGDEVGEFKGEDAVLAPNANAGKNLSRKPAVSGRPAVQSVSHTRMPQDMGPPGSSFGAVRTSITYPERAVSPPTSSGTPAHSQRPLEDMMSPPPPASAGYFEHPHHAYSGSVTLSTTRPASIDYPNLIRPPPAAATPAMDRVDSRPRIPQPPKPPHFKPDYSVVYWRDEQLGMSGLRNMGNTCYMNSVLQCLSGTVPFTRFFTDRRWHHEVNMMNPLGTRGELANAFYSLLRDMWQGDLPYLTPVPFRKSICAHARQFAGSEQHDAQEFLLFLLDGLHEDLNRIFVKPQFEELTPEREAELERMPKQLAGAYEWARYKRRNDSIVVDYFQGQFCNQMQCLTCGQTSTTYNAFLNLSVPIPATKGVSKVSLDECIKALVGREVMDNEDAWHCPKCKTARRAAKQLTFSRMPPVLIIHLKRFSFKGPFTDKLETLVEFPLKDLDLTNHMPQPLTPNMDKDGLERFAPQDPRAQIPPYKYELYGVANHFGSLSSGHYTAFIKSRGKWMYCDDSRITPAEPKEVVGKPAYILFYKRVPHGQ</sequence>
<feature type="compositionally biased region" description="Polar residues" evidence="8">
    <location>
        <begin position="817"/>
        <end position="826"/>
    </location>
</feature>
<dbReference type="Pfam" id="PF00443">
    <property type="entry name" value="UCH"/>
    <property type="match status" value="1"/>
</dbReference>
<evidence type="ECO:0000313" key="11">
    <source>
        <dbReference type="EMBL" id="CAE7141802.1"/>
    </source>
</evidence>
<dbReference type="Gene3D" id="3.40.250.10">
    <property type="entry name" value="Rhodanese-like domain"/>
    <property type="match status" value="1"/>
</dbReference>